<keyword evidence="3" id="KW-1185">Reference proteome</keyword>
<dbReference type="VEuPathDB" id="FungiDB:PADG_07266"/>
<reference evidence="2 3" key="1">
    <citation type="journal article" date="2011" name="PLoS Genet.">
        <title>Comparative genomic analysis of human fungal pathogens causing paracoccidioidomycosis.</title>
        <authorList>
            <person name="Desjardins C.A."/>
            <person name="Champion M.D."/>
            <person name="Holder J.W."/>
            <person name="Muszewska A."/>
            <person name="Goldberg J."/>
            <person name="Bailao A.M."/>
            <person name="Brigido M.M."/>
            <person name="Ferreira M.E."/>
            <person name="Garcia A.M."/>
            <person name="Grynberg M."/>
            <person name="Gujja S."/>
            <person name="Heiman D.I."/>
            <person name="Henn M.R."/>
            <person name="Kodira C.D."/>
            <person name="Leon-Narvaez H."/>
            <person name="Longo L.V."/>
            <person name="Ma L.J."/>
            <person name="Malavazi I."/>
            <person name="Matsuo A.L."/>
            <person name="Morais F.V."/>
            <person name="Pereira M."/>
            <person name="Rodriguez-Brito S."/>
            <person name="Sakthikumar S."/>
            <person name="Salem-Izacc S.M."/>
            <person name="Sykes S.M."/>
            <person name="Teixeira M.M."/>
            <person name="Vallejo M.C."/>
            <person name="Walter M.E."/>
            <person name="Yandava C."/>
            <person name="Young S."/>
            <person name="Zeng Q."/>
            <person name="Zucker J."/>
            <person name="Felipe M.S."/>
            <person name="Goldman G.H."/>
            <person name="Haas B.J."/>
            <person name="McEwen J.G."/>
            <person name="Nino-Vega G."/>
            <person name="Puccia R."/>
            <person name="San-Blas G."/>
            <person name="Soares C.M."/>
            <person name="Birren B.W."/>
            <person name="Cuomo C.A."/>
        </authorList>
    </citation>
    <scope>NUCLEOTIDE SEQUENCE [LARGE SCALE GENOMIC DNA]</scope>
    <source>
        <strain evidence="2 3">Pb18</strain>
    </source>
</reference>
<dbReference type="EMBL" id="KN275967">
    <property type="protein sequence ID" value="EEH42446.2"/>
    <property type="molecule type" value="Genomic_DNA"/>
</dbReference>
<evidence type="ECO:0000313" key="2">
    <source>
        <dbReference type="EMBL" id="EEH42446.2"/>
    </source>
</evidence>
<sequence>MPFAASMSSVQVELKTRRCYHFIRMARGYSFSRLLNCFFVRWDTVAVFPEITEDVGELDDQKNTEENDQVVATPSPALRISDTSSGDGTKSSRFEPESPLERHQTLQGHLRPRASRQLPEKFLTRSLKDLEDVQQVNPIYGYCSQKSPDPKNPEVILVAELAPFDQQCVSSQEPFYAFNRLEFHGFGGAGSALMIGMLLERTCQLYSSIVDIQKCKRPMYPTPWNTLPKFAIPNPICQGKDDNKRQGVKRTQFPLITDYDTRVEAVAE</sequence>
<dbReference type="RefSeq" id="XP_010762653.1">
    <property type="nucleotide sequence ID" value="XM_010764351.1"/>
</dbReference>
<dbReference type="Proteomes" id="UP000001628">
    <property type="component" value="Unassembled WGS sequence"/>
</dbReference>
<organism evidence="2 3">
    <name type="scientific">Paracoccidioides brasiliensis (strain Pb18)</name>
    <dbReference type="NCBI Taxonomy" id="502780"/>
    <lineage>
        <taxon>Eukaryota</taxon>
        <taxon>Fungi</taxon>
        <taxon>Dikarya</taxon>
        <taxon>Ascomycota</taxon>
        <taxon>Pezizomycotina</taxon>
        <taxon>Eurotiomycetes</taxon>
        <taxon>Eurotiomycetidae</taxon>
        <taxon>Onygenales</taxon>
        <taxon>Ajellomycetaceae</taxon>
        <taxon>Paracoccidioides</taxon>
    </lineage>
</organism>
<dbReference type="GeneID" id="22585793"/>
<evidence type="ECO:0000256" key="1">
    <source>
        <dbReference type="SAM" id="MobiDB-lite"/>
    </source>
</evidence>
<name>C1GJ30_PARBD</name>
<evidence type="ECO:0000313" key="3">
    <source>
        <dbReference type="Proteomes" id="UP000001628"/>
    </source>
</evidence>
<dbReference type="KEGG" id="pbn:PADG_07266"/>
<feature type="compositionally biased region" description="Basic and acidic residues" evidence="1">
    <location>
        <begin position="90"/>
        <end position="104"/>
    </location>
</feature>
<dbReference type="InParanoid" id="C1GJ30"/>
<proteinExistence type="predicted"/>
<dbReference type="HOGENOM" id="CLU_1038645_0_0_1"/>
<accession>C1GJ30</accession>
<gene>
    <name evidence="2" type="ORF">PADG_07266</name>
</gene>
<protein>
    <submittedName>
        <fullName evidence="2">Uncharacterized protein</fullName>
    </submittedName>
</protein>
<feature type="region of interest" description="Disordered" evidence="1">
    <location>
        <begin position="57"/>
        <end position="111"/>
    </location>
</feature>
<dbReference type="AlphaFoldDB" id="C1GJ30"/>